<gene>
    <name evidence="3" type="ORF">EKO04_000328</name>
</gene>
<name>A0A8H7JDI2_9PLEO</name>
<feature type="transmembrane region" description="Helical" evidence="2">
    <location>
        <begin position="81"/>
        <end position="99"/>
    </location>
</feature>
<keyword evidence="2" id="KW-0812">Transmembrane</keyword>
<feature type="region of interest" description="Disordered" evidence="1">
    <location>
        <begin position="122"/>
        <end position="142"/>
    </location>
</feature>
<sequence length="186" mass="19908">MISRLKSQSTYKRKCNEKADPVSVPCVGNGGDVPPLRGTTHLEIWFVFASLLAFALLLHTLEPDPQPVSSSGLNAPRIEAAAFAALAATGGVFAMTRACSNGLCREGSESDKRVGGEHFQGCWRSGQGSRPKAQKRDDLARRTRSASILRPPYGKQAPEASGENMLCVSLANADLIMAVEWCCALC</sequence>
<organism evidence="3 4">
    <name type="scientific">Ascochyta lentis</name>
    <dbReference type="NCBI Taxonomy" id="205686"/>
    <lineage>
        <taxon>Eukaryota</taxon>
        <taxon>Fungi</taxon>
        <taxon>Dikarya</taxon>
        <taxon>Ascomycota</taxon>
        <taxon>Pezizomycotina</taxon>
        <taxon>Dothideomycetes</taxon>
        <taxon>Pleosporomycetidae</taxon>
        <taxon>Pleosporales</taxon>
        <taxon>Pleosporineae</taxon>
        <taxon>Didymellaceae</taxon>
        <taxon>Ascochyta</taxon>
    </lineage>
</organism>
<evidence type="ECO:0000256" key="1">
    <source>
        <dbReference type="SAM" id="MobiDB-lite"/>
    </source>
</evidence>
<dbReference type="EMBL" id="RZGK01000002">
    <property type="protein sequence ID" value="KAF9701671.1"/>
    <property type="molecule type" value="Genomic_DNA"/>
</dbReference>
<protein>
    <submittedName>
        <fullName evidence="3">Uncharacterized protein</fullName>
    </submittedName>
</protein>
<feature type="transmembrane region" description="Helical" evidence="2">
    <location>
        <begin position="44"/>
        <end position="61"/>
    </location>
</feature>
<accession>A0A8H7JDI2</accession>
<reference evidence="3" key="2">
    <citation type="submission" date="2020-09" db="EMBL/GenBank/DDBJ databases">
        <title>Reference genome assembly for Australian Ascochyta lentis isolate Al4.</title>
        <authorList>
            <person name="Lee R.C."/>
            <person name="Farfan-Caceres L.M."/>
            <person name="Debler J.W."/>
            <person name="Williams A.H."/>
            <person name="Henares B.M."/>
        </authorList>
    </citation>
    <scope>NUCLEOTIDE SEQUENCE</scope>
    <source>
        <strain evidence="3">Al4</strain>
    </source>
</reference>
<keyword evidence="2" id="KW-0472">Membrane</keyword>
<proteinExistence type="predicted"/>
<evidence type="ECO:0000313" key="3">
    <source>
        <dbReference type="EMBL" id="KAF9701671.1"/>
    </source>
</evidence>
<evidence type="ECO:0000256" key="2">
    <source>
        <dbReference type="SAM" id="Phobius"/>
    </source>
</evidence>
<evidence type="ECO:0000313" key="4">
    <source>
        <dbReference type="Proteomes" id="UP000651452"/>
    </source>
</evidence>
<dbReference type="AlphaFoldDB" id="A0A8H7JDI2"/>
<comment type="caution">
    <text evidence="3">The sequence shown here is derived from an EMBL/GenBank/DDBJ whole genome shotgun (WGS) entry which is preliminary data.</text>
</comment>
<dbReference type="Proteomes" id="UP000651452">
    <property type="component" value="Unassembled WGS sequence"/>
</dbReference>
<keyword evidence="4" id="KW-1185">Reference proteome</keyword>
<keyword evidence="2" id="KW-1133">Transmembrane helix</keyword>
<reference evidence="3" key="1">
    <citation type="submission" date="2018-12" db="EMBL/GenBank/DDBJ databases">
        <authorList>
            <person name="Syme R.A."/>
            <person name="Farfan-Caceres L."/>
            <person name="Lichtenzveig J."/>
        </authorList>
    </citation>
    <scope>NUCLEOTIDE SEQUENCE</scope>
    <source>
        <strain evidence="3">Al4</strain>
    </source>
</reference>